<keyword evidence="3" id="KW-1185">Reference proteome</keyword>
<dbReference type="Gene3D" id="1.20.5.340">
    <property type="match status" value="1"/>
</dbReference>
<comment type="caution">
    <text evidence="2">The sequence shown here is derived from an EMBL/GenBank/DDBJ whole genome shotgun (WGS) entry which is preliminary data.</text>
</comment>
<dbReference type="SUPFAM" id="SSF57997">
    <property type="entry name" value="Tropomyosin"/>
    <property type="match status" value="1"/>
</dbReference>
<feature type="compositionally biased region" description="Acidic residues" evidence="1">
    <location>
        <begin position="122"/>
        <end position="131"/>
    </location>
</feature>
<evidence type="ECO:0000313" key="2">
    <source>
        <dbReference type="EMBL" id="MBG9355478.1"/>
    </source>
</evidence>
<protein>
    <recommendedName>
        <fullName evidence="4">Chromosome partition protein Smc</fullName>
    </recommendedName>
</protein>
<dbReference type="EMBL" id="JADQUG010000124">
    <property type="protein sequence ID" value="MBG9355478.1"/>
    <property type="molecule type" value="Genomic_DNA"/>
</dbReference>
<evidence type="ECO:0000313" key="3">
    <source>
        <dbReference type="Proteomes" id="UP000615580"/>
    </source>
</evidence>
<feature type="region of interest" description="Disordered" evidence="1">
    <location>
        <begin position="122"/>
        <end position="147"/>
    </location>
</feature>
<sequence length="147" mass="16108">MRVLGSELKLVASQFGKNESSAAALTAKNQVLAKQIDTQRNKIATLKQALENAANAFGESDSRTKNWQIQLNNAEATLNDLERELGANENAIEGFNSETAESEHDLKNAAKGADKLEGEVDELGQELDETWGQDLSLRRPTQSQPRI</sequence>
<evidence type="ECO:0000256" key="1">
    <source>
        <dbReference type="SAM" id="MobiDB-lite"/>
    </source>
</evidence>
<organism evidence="2 3">
    <name type="scientific">Corynebacterium belfantii</name>
    <dbReference type="NCBI Taxonomy" id="2014537"/>
    <lineage>
        <taxon>Bacteria</taxon>
        <taxon>Bacillati</taxon>
        <taxon>Actinomycetota</taxon>
        <taxon>Actinomycetes</taxon>
        <taxon>Mycobacteriales</taxon>
        <taxon>Corynebacteriaceae</taxon>
        <taxon>Corynebacterium</taxon>
    </lineage>
</organism>
<proteinExistence type="predicted"/>
<dbReference type="RefSeq" id="WP_197690397.1">
    <property type="nucleotide sequence ID" value="NZ_JADQUD010000109.1"/>
</dbReference>
<reference evidence="2 3" key="1">
    <citation type="journal article" date="2020" name="J. Clin. Microbiol.">
        <title>Assessing the Genetic Diversity of Austrian Corynebacterium diphtheriae Clinical Isolates, 2011-2019.</title>
        <authorList>
            <person name="Schaeffer J."/>
            <person name="Huhulescu S."/>
            <person name="Stoeger A."/>
            <person name="Allerberger F."/>
            <person name="Ruppitsch W."/>
        </authorList>
    </citation>
    <scope>NUCLEOTIDE SEQUENCE [LARGE SCALE GENOMIC DNA]</scope>
    <source>
        <strain evidence="2 3">04-17</strain>
    </source>
</reference>
<accession>A0ABS0LFJ6</accession>
<dbReference type="Proteomes" id="UP000615580">
    <property type="component" value="Unassembled WGS sequence"/>
</dbReference>
<name>A0ABS0LFJ6_9CORY</name>
<evidence type="ECO:0008006" key="4">
    <source>
        <dbReference type="Google" id="ProtNLM"/>
    </source>
</evidence>
<gene>
    <name evidence="2" type="ORF">I4J41_13495</name>
</gene>